<evidence type="ECO:0000313" key="2">
    <source>
        <dbReference type="Proteomes" id="UP001595814"/>
    </source>
</evidence>
<gene>
    <name evidence="1" type="ORF">ACFOUT_00140</name>
</gene>
<sequence length="735" mass="84852">MKKLFLLSTLLMAHFATSQTYKDQPFLQDYAVKYLLVDSLKNETLREVQCDRNGLIQVLGSSRLFLPLEKELVLDQRYRPLMDMKILDVDVSNGQHFYVTDKEVFSNFAGGTFYFNHGMASPLQVSISDDLTVLVASQTQLKIFKNKQLFWEHPLNDPAVKQLLFDAEHNRFLLLTETAIYQVSLANPGIDKIFSGAAMQAMVFDGTQLVVGTSNGVLKLSGNPLKQEEVLTNLPHHQITVLKNVKGELWCGSSKGAFKLRSDGKFDYYASKRWLVDDEVVDIAEGPDNSVLVLTRKGLSQIEFKPMTLAEKAAYFQKIQRERHLRYGLTANLSLRKPGNLATGYYKDSDNDGLWTSMYLAGELFRYAVTKSEDAKLNAYDAFAAMERLTDITPMHGFPARSYERDGYEVGLHANGFSKDWYQKHVEENGRIWRLTEDEKWRWKSTTSSDESCGHFFVYALFAELAPDKEWRDRAIHQIKIQTDHIMENDWYLVDWNGEPTAWGRWNPKYVNKFPINVGDRRLNSTLILAFLQTSYHFTKDEKYKKAARKLIKKHGYDENANRPATIIGYVEGEDLSSGWNHSDDEMYFLTIPAFVNYSFDEEQKAKHFETVKSHWEIERSEKNPLWNYLFALSGGTNIDFEESAWWLREFPMDLIDWSVDNSHRKDLTTIEPNFRGQTYSEVLPPDERPLHFHNGAYRNNGKGGGNREYAPYIYLLPYWAGRYVEAISAPKVKN</sequence>
<dbReference type="InterPro" id="IPR015943">
    <property type="entry name" value="WD40/YVTN_repeat-like_dom_sf"/>
</dbReference>
<dbReference type="Proteomes" id="UP001595814">
    <property type="component" value="Unassembled WGS sequence"/>
</dbReference>
<comment type="caution">
    <text evidence="1">The sequence shown here is derived from an EMBL/GenBank/DDBJ whole genome shotgun (WGS) entry which is preliminary data.</text>
</comment>
<accession>A0ABV8JJ78</accession>
<evidence type="ECO:0000313" key="1">
    <source>
        <dbReference type="EMBL" id="MFC4094261.1"/>
    </source>
</evidence>
<dbReference type="Gene3D" id="2.130.10.10">
    <property type="entry name" value="YVTN repeat-like/Quinoprotein amine dehydrogenase"/>
    <property type="match status" value="1"/>
</dbReference>
<dbReference type="EMBL" id="JBHSAW010000001">
    <property type="protein sequence ID" value="MFC4094261.1"/>
    <property type="molecule type" value="Genomic_DNA"/>
</dbReference>
<proteinExistence type="predicted"/>
<dbReference type="RefSeq" id="WP_192462512.1">
    <property type="nucleotide sequence ID" value="NZ_JACYFJ010000004.1"/>
</dbReference>
<organism evidence="1 2">
    <name type="scientific">Euzebyella saccharophila</name>
    <dbReference type="NCBI Taxonomy" id="679664"/>
    <lineage>
        <taxon>Bacteria</taxon>
        <taxon>Pseudomonadati</taxon>
        <taxon>Bacteroidota</taxon>
        <taxon>Flavobacteriia</taxon>
        <taxon>Flavobacteriales</taxon>
        <taxon>Flavobacteriaceae</taxon>
        <taxon>Euzebyella</taxon>
    </lineage>
</organism>
<name>A0ABV8JJ78_9FLAO</name>
<keyword evidence="2" id="KW-1185">Reference proteome</keyword>
<reference evidence="2" key="1">
    <citation type="journal article" date="2019" name="Int. J. Syst. Evol. Microbiol.">
        <title>The Global Catalogue of Microorganisms (GCM) 10K type strain sequencing project: providing services to taxonomists for standard genome sequencing and annotation.</title>
        <authorList>
            <consortium name="The Broad Institute Genomics Platform"/>
            <consortium name="The Broad Institute Genome Sequencing Center for Infectious Disease"/>
            <person name="Wu L."/>
            <person name="Ma J."/>
        </authorList>
    </citation>
    <scope>NUCLEOTIDE SEQUENCE [LARGE SCALE GENOMIC DNA]</scope>
    <source>
        <strain evidence="2">CECT 7477</strain>
    </source>
</reference>
<protein>
    <submittedName>
        <fullName evidence="1">Uncharacterized protein</fullName>
    </submittedName>
</protein>